<feature type="domain" description="CCHC-type" evidence="4">
    <location>
        <begin position="270"/>
        <end position="285"/>
    </location>
</feature>
<evidence type="ECO:0000259" key="5">
    <source>
        <dbReference type="PROSITE" id="PS50994"/>
    </source>
</evidence>
<keyword evidence="2" id="KW-0862">Zinc</keyword>
<dbReference type="PANTHER" id="PTHR42648">
    <property type="entry name" value="TRANSPOSASE, PUTATIVE-RELATED"/>
    <property type="match status" value="1"/>
</dbReference>
<keyword evidence="7" id="KW-1185">Reference proteome</keyword>
<dbReference type="InterPro" id="IPR001584">
    <property type="entry name" value="Integrase_cat-core"/>
</dbReference>
<dbReference type="GO" id="GO:0008270">
    <property type="term" value="F:zinc ion binding"/>
    <property type="evidence" value="ECO:0007669"/>
    <property type="project" value="UniProtKB-KW"/>
</dbReference>
<dbReference type="GO" id="GO:0015074">
    <property type="term" value="P:DNA integration"/>
    <property type="evidence" value="ECO:0007669"/>
    <property type="project" value="InterPro"/>
</dbReference>
<dbReference type="OrthoDB" id="1110653at2759"/>
<dbReference type="InterPro" id="IPR054722">
    <property type="entry name" value="PolX-like_BBD"/>
</dbReference>
<organism evidence="6 7">
    <name type="scientific">Microthlaspi erraticum</name>
    <dbReference type="NCBI Taxonomy" id="1685480"/>
    <lineage>
        <taxon>Eukaryota</taxon>
        <taxon>Viridiplantae</taxon>
        <taxon>Streptophyta</taxon>
        <taxon>Embryophyta</taxon>
        <taxon>Tracheophyta</taxon>
        <taxon>Spermatophyta</taxon>
        <taxon>Magnoliopsida</taxon>
        <taxon>eudicotyledons</taxon>
        <taxon>Gunneridae</taxon>
        <taxon>Pentapetalae</taxon>
        <taxon>rosids</taxon>
        <taxon>malvids</taxon>
        <taxon>Brassicales</taxon>
        <taxon>Brassicaceae</taxon>
        <taxon>Coluteocarpeae</taxon>
        <taxon>Microthlaspi</taxon>
    </lineage>
</organism>
<keyword evidence="1" id="KW-0378">Hydrolase</keyword>
<dbReference type="InterPro" id="IPR012337">
    <property type="entry name" value="RNaseH-like_sf"/>
</dbReference>
<dbReference type="SUPFAM" id="SSF53098">
    <property type="entry name" value="Ribonuclease H-like"/>
    <property type="match status" value="1"/>
</dbReference>
<dbReference type="GO" id="GO:0003676">
    <property type="term" value="F:nucleic acid binding"/>
    <property type="evidence" value="ECO:0007669"/>
    <property type="project" value="InterPro"/>
</dbReference>
<evidence type="ECO:0008006" key="8">
    <source>
        <dbReference type="Google" id="ProtNLM"/>
    </source>
</evidence>
<comment type="caution">
    <text evidence="6">The sequence shown here is derived from an EMBL/GenBank/DDBJ whole genome shotgun (WGS) entry which is preliminary data.</text>
</comment>
<evidence type="ECO:0000256" key="1">
    <source>
        <dbReference type="ARBA" id="ARBA00022670"/>
    </source>
</evidence>
<dbReference type="PROSITE" id="PS50158">
    <property type="entry name" value="ZF_CCHC"/>
    <property type="match status" value="1"/>
</dbReference>
<dbReference type="InterPro" id="IPR039537">
    <property type="entry name" value="Retrotran_Ty1/copia-like"/>
</dbReference>
<evidence type="ECO:0000313" key="7">
    <source>
        <dbReference type="Proteomes" id="UP000467841"/>
    </source>
</evidence>
<dbReference type="EMBL" id="CACVBM020001307">
    <property type="protein sequence ID" value="CAA7044738.1"/>
    <property type="molecule type" value="Genomic_DNA"/>
</dbReference>
<dbReference type="AlphaFoldDB" id="A0A6D2JSM8"/>
<sequence>MAGDDLAIVEAKPIEGGSLTSIQCPMLTSTNYTVWAMRMRVALAVHEVWDVIEDEDEAESSNKKKNNMALALLFQSIPEALVLQVGELKSAKKVWEAIKGRNMGADRVKEARLQTLMSEFERIRMKETDTIDDFGGKLAEIASKASALGESIEEPKLVKKFLKSLPRAKFIHIVASLEQLLDLNKTSFQDIMGRLKAFEERVRDEDEVQDDQSKLMYMEGQGNQSSQKYNYSESNRGRGRGGRFGRGRGRGGRGGRSNGDKERDTSNVECFRCDKLGHYAIDCPDRLLKLQEAEEDTSDTKEADKLMMHEVVYLNEKNCIPSKFEANTGEENIWYLDNGASNHMTGDRRYFSSMDNSVTGKVRFGDDSRIDIKGKGTISFFDMNGEPRMMTDVYFIPDLKSNIISLGQATESGCDIRMQGECLTMHDRDGKLLAKANRAKNRLYKVHMRIRETAQLYLTETSESSRWHARLGHLNFENLKTMIDKGVVRGIPRVNIEKKICGACLLGKQTRQVFPQASSFRASKKLELVHGDLCGPITPSTAAGNRYIFVLIDDYSRYMWTVLMQEKSEAFTKFKNFKNLVEQEAGTRIQTFRTDRGGEFLSHEFTRFCETSGIKRHLTAPYTPQQNGVVERRNRTLMEMTRSIRSGKMPLYT</sequence>
<dbReference type="PANTHER" id="PTHR42648:SF25">
    <property type="entry name" value="RNA-DIRECTED DNA POLYMERASE"/>
    <property type="match status" value="1"/>
</dbReference>
<dbReference type="Gene3D" id="4.10.60.10">
    <property type="entry name" value="Zinc finger, CCHC-type"/>
    <property type="match status" value="1"/>
</dbReference>
<dbReference type="Pfam" id="PF00098">
    <property type="entry name" value="zf-CCHC"/>
    <property type="match status" value="1"/>
</dbReference>
<dbReference type="InterPro" id="IPR036875">
    <property type="entry name" value="Znf_CCHC_sf"/>
</dbReference>
<dbReference type="InterPro" id="IPR025724">
    <property type="entry name" value="GAG-pre-integrase_dom"/>
</dbReference>
<dbReference type="Pfam" id="PF00665">
    <property type="entry name" value="rve"/>
    <property type="match status" value="1"/>
</dbReference>
<dbReference type="GO" id="GO:0008233">
    <property type="term" value="F:peptidase activity"/>
    <property type="evidence" value="ECO:0007669"/>
    <property type="project" value="UniProtKB-KW"/>
</dbReference>
<evidence type="ECO:0000313" key="6">
    <source>
        <dbReference type="EMBL" id="CAA7044738.1"/>
    </source>
</evidence>
<name>A0A6D2JSM8_9BRAS</name>
<feature type="compositionally biased region" description="Polar residues" evidence="3">
    <location>
        <begin position="221"/>
        <end position="234"/>
    </location>
</feature>
<dbReference type="PROSITE" id="PS50994">
    <property type="entry name" value="INTEGRASE"/>
    <property type="match status" value="1"/>
</dbReference>
<feature type="compositionally biased region" description="Basic residues" evidence="3">
    <location>
        <begin position="237"/>
        <end position="253"/>
    </location>
</feature>
<feature type="domain" description="Integrase catalytic" evidence="5">
    <location>
        <begin position="521"/>
        <end position="653"/>
    </location>
</feature>
<dbReference type="Pfam" id="PF14223">
    <property type="entry name" value="Retrotran_gag_2"/>
    <property type="match status" value="1"/>
</dbReference>
<dbReference type="Proteomes" id="UP000467841">
    <property type="component" value="Unassembled WGS sequence"/>
</dbReference>
<gene>
    <name evidence="6" type="ORF">MERR_LOCUS31973</name>
</gene>
<evidence type="ECO:0000256" key="3">
    <source>
        <dbReference type="SAM" id="MobiDB-lite"/>
    </source>
</evidence>
<dbReference type="InterPro" id="IPR036397">
    <property type="entry name" value="RNaseH_sf"/>
</dbReference>
<proteinExistence type="predicted"/>
<dbReference type="Pfam" id="PF13976">
    <property type="entry name" value="gag_pre-integrs"/>
    <property type="match status" value="1"/>
</dbReference>
<dbReference type="Pfam" id="PF22936">
    <property type="entry name" value="Pol_BBD"/>
    <property type="match status" value="1"/>
</dbReference>
<reference evidence="6" key="1">
    <citation type="submission" date="2020-01" db="EMBL/GenBank/DDBJ databases">
        <authorList>
            <person name="Mishra B."/>
        </authorList>
    </citation>
    <scope>NUCLEOTIDE SEQUENCE [LARGE SCALE GENOMIC DNA]</scope>
</reference>
<dbReference type="SMART" id="SM00343">
    <property type="entry name" value="ZnF_C2HC"/>
    <property type="match status" value="1"/>
</dbReference>
<feature type="region of interest" description="Disordered" evidence="3">
    <location>
        <begin position="218"/>
        <end position="264"/>
    </location>
</feature>
<accession>A0A6D2JSM8</accession>
<protein>
    <recommendedName>
        <fullName evidence="8">Integrase catalytic domain-containing protein</fullName>
    </recommendedName>
</protein>
<dbReference type="Gene3D" id="3.30.420.10">
    <property type="entry name" value="Ribonuclease H-like superfamily/Ribonuclease H"/>
    <property type="match status" value="1"/>
</dbReference>
<keyword evidence="2" id="KW-0479">Metal-binding</keyword>
<dbReference type="InterPro" id="IPR001878">
    <property type="entry name" value="Znf_CCHC"/>
</dbReference>
<dbReference type="GO" id="GO:0006508">
    <property type="term" value="P:proteolysis"/>
    <property type="evidence" value="ECO:0007669"/>
    <property type="project" value="UniProtKB-KW"/>
</dbReference>
<evidence type="ECO:0000259" key="4">
    <source>
        <dbReference type="PROSITE" id="PS50158"/>
    </source>
</evidence>
<evidence type="ECO:0000256" key="2">
    <source>
        <dbReference type="PROSITE-ProRule" id="PRU00047"/>
    </source>
</evidence>
<dbReference type="SUPFAM" id="SSF57756">
    <property type="entry name" value="Retrovirus zinc finger-like domains"/>
    <property type="match status" value="1"/>
</dbReference>
<keyword evidence="1" id="KW-0645">Protease</keyword>
<keyword evidence="2" id="KW-0863">Zinc-finger</keyword>